<name>A0A3P1CND8_9BACT</name>
<comment type="caution">
    <text evidence="2">The sequence shown here is derived from an EMBL/GenBank/DDBJ whole genome shotgun (WGS) entry which is preliminary data.</text>
</comment>
<sequence>MKILALAVATLFLVVSCKKPNDTTPDFTESKISLTTHKLASFSALKNSTYLVVFEAGLGEDHTVWNNNAVAAQINSTADVLLYDRAGYGQSENGPGPRTIDRLRSELERVIDTFSNGRKVILIGHSLGGLIIRDYAIKNPLKTAALLFVDPSHEFYNHPSQAEEDGLYEASKNANGANFGGTLEAREFIEDLQYMRTLPSLPNVPVLVLTHMQVDATHSASAMQAWYDAHELLKNGVTDFTHIAATHSGHYIMIDEPNLVIDNFKLLLSKLP</sequence>
<dbReference type="EMBL" id="RQJP01000002">
    <property type="protein sequence ID" value="RRB14843.1"/>
    <property type="molecule type" value="Genomic_DNA"/>
</dbReference>
<accession>A0A3P1CND8</accession>
<evidence type="ECO:0000313" key="2">
    <source>
        <dbReference type="EMBL" id="RRB14843.1"/>
    </source>
</evidence>
<dbReference type="OrthoDB" id="59888at2"/>
<dbReference type="AlphaFoldDB" id="A0A3P1CND8"/>
<reference evidence="2 3" key="1">
    <citation type="submission" date="2018-11" db="EMBL/GenBank/DDBJ databases">
        <authorList>
            <person name="Zhou Z."/>
            <person name="Wang G."/>
        </authorList>
    </citation>
    <scope>NUCLEOTIDE SEQUENCE [LARGE SCALE GENOMIC DNA]</scope>
    <source>
        <strain evidence="2 3">KCTC42998</strain>
    </source>
</reference>
<gene>
    <name evidence="2" type="ORF">EHT87_09760</name>
</gene>
<dbReference type="RefSeq" id="WP_124906419.1">
    <property type="nucleotide sequence ID" value="NZ_RQJP01000002.1"/>
</dbReference>
<keyword evidence="3" id="KW-1185">Reference proteome</keyword>
<evidence type="ECO:0000313" key="3">
    <source>
        <dbReference type="Proteomes" id="UP000274271"/>
    </source>
</evidence>
<proteinExistence type="predicted"/>
<dbReference type="Pfam" id="PF00561">
    <property type="entry name" value="Abhydrolase_1"/>
    <property type="match status" value="1"/>
</dbReference>
<dbReference type="SUPFAM" id="SSF53474">
    <property type="entry name" value="alpha/beta-Hydrolases"/>
    <property type="match status" value="1"/>
</dbReference>
<dbReference type="PROSITE" id="PS51257">
    <property type="entry name" value="PROKAR_LIPOPROTEIN"/>
    <property type="match status" value="1"/>
</dbReference>
<dbReference type="Proteomes" id="UP000274271">
    <property type="component" value="Unassembled WGS sequence"/>
</dbReference>
<evidence type="ECO:0000259" key="1">
    <source>
        <dbReference type="Pfam" id="PF00561"/>
    </source>
</evidence>
<dbReference type="Gene3D" id="3.40.50.1820">
    <property type="entry name" value="alpha/beta hydrolase"/>
    <property type="match status" value="1"/>
</dbReference>
<organism evidence="2 3">
    <name type="scientific">Larkinella knui</name>
    <dbReference type="NCBI Taxonomy" id="2025310"/>
    <lineage>
        <taxon>Bacteria</taxon>
        <taxon>Pseudomonadati</taxon>
        <taxon>Bacteroidota</taxon>
        <taxon>Cytophagia</taxon>
        <taxon>Cytophagales</taxon>
        <taxon>Spirosomataceae</taxon>
        <taxon>Larkinella</taxon>
    </lineage>
</organism>
<dbReference type="InterPro" id="IPR000073">
    <property type="entry name" value="AB_hydrolase_1"/>
</dbReference>
<keyword evidence="2" id="KW-0378">Hydrolase</keyword>
<protein>
    <submittedName>
        <fullName evidence="2">Alpha/beta fold hydrolase</fullName>
    </submittedName>
</protein>
<dbReference type="GO" id="GO:0016787">
    <property type="term" value="F:hydrolase activity"/>
    <property type="evidence" value="ECO:0007669"/>
    <property type="project" value="UniProtKB-KW"/>
</dbReference>
<feature type="domain" description="AB hydrolase-1" evidence="1">
    <location>
        <begin position="51"/>
        <end position="254"/>
    </location>
</feature>
<dbReference type="InterPro" id="IPR029058">
    <property type="entry name" value="AB_hydrolase_fold"/>
</dbReference>
<dbReference type="PANTHER" id="PTHR43689">
    <property type="entry name" value="HYDROLASE"/>
    <property type="match status" value="1"/>
</dbReference>
<dbReference type="PANTHER" id="PTHR43689:SF8">
    <property type="entry name" value="ALPHA_BETA-HYDROLASES SUPERFAMILY PROTEIN"/>
    <property type="match status" value="1"/>
</dbReference>